<accession>A0A3Q0JFE6</accession>
<dbReference type="AlphaFoldDB" id="A0A3Q0JFE6"/>
<protein>
    <submittedName>
        <fullName evidence="3">Uncharacterized protein LOC103518030</fullName>
    </submittedName>
</protein>
<evidence type="ECO:0000256" key="1">
    <source>
        <dbReference type="SAM" id="MobiDB-lite"/>
    </source>
</evidence>
<name>A0A3Q0JFE6_DIACI</name>
<feature type="compositionally biased region" description="Basic and acidic residues" evidence="1">
    <location>
        <begin position="194"/>
        <end position="217"/>
    </location>
</feature>
<evidence type="ECO:0000313" key="3">
    <source>
        <dbReference type="RefSeq" id="XP_026685743.1"/>
    </source>
</evidence>
<feature type="compositionally biased region" description="Polar residues" evidence="1">
    <location>
        <begin position="257"/>
        <end position="273"/>
    </location>
</feature>
<feature type="compositionally biased region" description="Polar residues" evidence="1">
    <location>
        <begin position="80"/>
        <end position="90"/>
    </location>
</feature>
<dbReference type="RefSeq" id="XP_026685743.1">
    <property type="nucleotide sequence ID" value="XM_026829942.1"/>
</dbReference>
<feature type="region of interest" description="Disordered" evidence="1">
    <location>
        <begin position="125"/>
        <end position="273"/>
    </location>
</feature>
<evidence type="ECO:0000313" key="2">
    <source>
        <dbReference type="Proteomes" id="UP000079169"/>
    </source>
</evidence>
<proteinExistence type="predicted"/>
<dbReference type="KEGG" id="dci:103518030"/>
<dbReference type="Proteomes" id="UP000079169">
    <property type="component" value="Unplaced"/>
</dbReference>
<feature type="compositionally biased region" description="Polar residues" evidence="1">
    <location>
        <begin position="1"/>
        <end position="10"/>
    </location>
</feature>
<reference evidence="3" key="1">
    <citation type="submission" date="2025-08" db="UniProtKB">
        <authorList>
            <consortium name="RefSeq"/>
        </authorList>
    </citation>
    <scope>IDENTIFICATION</scope>
</reference>
<dbReference type="GeneID" id="103518030"/>
<sequence length="347" mass="39321">MSVNTSSKCLRQSGRLSKFQPQPTTETTDIKSSLRHMGRKNYIEQDDDSDYCPLPRKKQRSSTINVSERKLSLRSKDVSSKATGSTSKDSGSIEVINLVSPKRKYHRRSTAELCLYESDRKLRNRSNESRCCGAETQSSETKNEPDQPANGSKISRRSNSRRLINPNIHTDVTNHQTEHKATSSKLKPQTSAMDNRRSSTKVKPDVSKPKVIDHFSQSEEINIESSVSNLPKKSSDNKRSNSIVVHTESVSARKRNTLSQKHTENNQQKLNGSTCVSHTNRASISHHGKLCRKTKKTMIYHDSNGWILSKGYWSASCDFWDWSNFDKSGKNLKTQQEIEIPSIFTLM</sequence>
<feature type="compositionally biased region" description="Polar residues" evidence="1">
    <location>
        <begin position="19"/>
        <end position="31"/>
    </location>
</feature>
<feature type="compositionally biased region" description="Polar residues" evidence="1">
    <location>
        <begin position="240"/>
        <end position="250"/>
    </location>
</feature>
<feature type="compositionally biased region" description="Low complexity" evidence="1">
    <location>
        <begin position="218"/>
        <end position="229"/>
    </location>
</feature>
<feature type="compositionally biased region" description="Basic and acidic residues" evidence="1">
    <location>
        <begin position="67"/>
        <end position="79"/>
    </location>
</feature>
<dbReference type="PaxDb" id="121845-A0A3Q0JFE6"/>
<feature type="region of interest" description="Disordered" evidence="1">
    <location>
        <begin position="1"/>
        <end position="90"/>
    </location>
</feature>
<organism evidence="2 3">
    <name type="scientific">Diaphorina citri</name>
    <name type="common">Asian citrus psyllid</name>
    <dbReference type="NCBI Taxonomy" id="121845"/>
    <lineage>
        <taxon>Eukaryota</taxon>
        <taxon>Metazoa</taxon>
        <taxon>Ecdysozoa</taxon>
        <taxon>Arthropoda</taxon>
        <taxon>Hexapoda</taxon>
        <taxon>Insecta</taxon>
        <taxon>Pterygota</taxon>
        <taxon>Neoptera</taxon>
        <taxon>Paraneoptera</taxon>
        <taxon>Hemiptera</taxon>
        <taxon>Sternorrhyncha</taxon>
        <taxon>Psylloidea</taxon>
        <taxon>Psyllidae</taxon>
        <taxon>Diaphorininae</taxon>
        <taxon>Diaphorina</taxon>
    </lineage>
</organism>
<feature type="compositionally biased region" description="Polar residues" evidence="1">
    <location>
        <begin position="183"/>
        <end position="193"/>
    </location>
</feature>
<gene>
    <name evidence="3" type="primary">LOC103518030</name>
</gene>
<keyword evidence="2" id="KW-1185">Reference proteome</keyword>